<dbReference type="SUPFAM" id="SSF69754">
    <property type="entry name" value="Ribosome binding protein Y (YfiA homologue)"/>
    <property type="match status" value="1"/>
</dbReference>
<dbReference type="RefSeq" id="WP_091864536.1">
    <property type="nucleotide sequence ID" value="NZ_FNAO01000001.1"/>
</dbReference>
<dbReference type="Gene3D" id="3.30.160.100">
    <property type="entry name" value="Ribosome hibernation promotion factor-like"/>
    <property type="match status" value="1"/>
</dbReference>
<evidence type="ECO:0008006" key="3">
    <source>
        <dbReference type="Google" id="ProtNLM"/>
    </source>
</evidence>
<dbReference type="InterPro" id="IPR036567">
    <property type="entry name" value="RHF-like"/>
</dbReference>
<protein>
    <recommendedName>
        <fullName evidence="3">Sigma 54 modulation protein / S30EA ribosomal protein</fullName>
    </recommendedName>
</protein>
<dbReference type="EMBL" id="FNAO01000001">
    <property type="protein sequence ID" value="SDD55619.1"/>
    <property type="molecule type" value="Genomic_DNA"/>
</dbReference>
<accession>A0A1G6VPZ2</accession>
<dbReference type="AlphaFoldDB" id="A0A1G6VPZ2"/>
<dbReference type="OrthoDB" id="121633at2"/>
<dbReference type="InterPro" id="IPR003489">
    <property type="entry name" value="RHF/RaiA"/>
</dbReference>
<sequence>MKIQFNTDKTISGNEKDQHYFTSLIEEGLKNFESYITRIEVHLSDENGKKEGLNDMRCLLETRIEGRQPLAVSCQANTVEFAVSGAIDKLTASLETILGKIQDHQKTT</sequence>
<gene>
    <name evidence="1" type="ORF">SAMN05421636_10123</name>
</gene>
<proteinExistence type="predicted"/>
<dbReference type="STRING" id="641691.SAMN05421636_10123"/>
<evidence type="ECO:0000313" key="1">
    <source>
        <dbReference type="EMBL" id="SDD55619.1"/>
    </source>
</evidence>
<dbReference type="Proteomes" id="UP000199109">
    <property type="component" value="Unassembled WGS sequence"/>
</dbReference>
<name>A0A1G6VPZ2_9FLAO</name>
<dbReference type="Pfam" id="PF02482">
    <property type="entry name" value="Ribosomal_S30AE"/>
    <property type="match status" value="1"/>
</dbReference>
<reference evidence="1 2" key="1">
    <citation type="submission" date="2016-10" db="EMBL/GenBank/DDBJ databases">
        <authorList>
            <person name="de Groot N.N."/>
        </authorList>
    </citation>
    <scope>NUCLEOTIDE SEQUENCE [LARGE SCALE GENOMIC DNA]</scope>
    <source>
        <strain evidence="1 2">DSM 23421</strain>
    </source>
</reference>
<organism evidence="1 2">
    <name type="scientific">Pricia antarctica</name>
    <dbReference type="NCBI Taxonomy" id="641691"/>
    <lineage>
        <taxon>Bacteria</taxon>
        <taxon>Pseudomonadati</taxon>
        <taxon>Bacteroidota</taxon>
        <taxon>Flavobacteriia</taxon>
        <taxon>Flavobacteriales</taxon>
        <taxon>Flavobacteriaceae</taxon>
        <taxon>Pricia</taxon>
    </lineage>
</organism>
<evidence type="ECO:0000313" key="2">
    <source>
        <dbReference type="Proteomes" id="UP000199109"/>
    </source>
</evidence>
<keyword evidence="2" id="KW-1185">Reference proteome</keyword>